<keyword evidence="2" id="KW-1185">Reference proteome</keyword>
<sequence length="50" mass="5445">MSAQGIFLLYKIMEGLHLGAGSAKVYAKVRRAIPLLEEDRALVGDLETVT</sequence>
<evidence type="ECO:0000313" key="1">
    <source>
        <dbReference type="EMBL" id="QNV39700.1"/>
    </source>
</evidence>
<evidence type="ECO:0008006" key="3">
    <source>
        <dbReference type="Google" id="ProtNLM"/>
    </source>
</evidence>
<protein>
    <recommendedName>
        <fullName evidence="3">Histidine ammonia-lyase</fullName>
    </recommendedName>
</protein>
<dbReference type="KEGG" id="rama:IDM48_10135"/>
<proteinExistence type="predicted"/>
<dbReference type="Proteomes" id="UP000516421">
    <property type="component" value="Chromosome"/>
</dbReference>
<name>A0A7H2BJ54_9MICC</name>
<dbReference type="RefSeq" id="WP_190617264.1">
    <property type="nucleotide sequence ID" value="NZ_CP061538.1"/>
</dbReference>
<reference evidence="1 2" key="1">
    <citation type="submission" date="2020-09" db="EMBL/GenBank/DDBJ databases">
        <title>Investigation of environmental microbe.</title>
        <authorList>
            <person name="Ou Y."/>
            <person name="Kang Q."/>
        </authorList>
    </citation>
    <scope>NUCLEOTIDE SEQUENCE [LARGE SCALE GENOMIC DNA]</scope>
    <source>
        <strain evidence="1 2">KJZ-9</strain>
    </source>
</reference>
<accession>A0A7H2BJ54</accession>
<organism evidence="1 2">
    <name type="scientific">Rothia amarae</name>
    <dbReference type="NCBI Taxonomy" id="169480"/>
    <lineage>
        <taxon>Bacteria</taxon>
        <taxon>Bacillati</taxon>
        <taxon>Actinomycetota</taxon>
        <taxon>Actinomycetes</taxon>
        <taxon>Micrococcales</taxon>
        <taxon>Micrococcaceae</taxon>
        <taxon>Rothia</taxon>
    </lineage>
</organism>
<evidence type="ECO:0000313" key="2">
    <source>
        <dbReference type="Proteomes" id="UP000516421"/>
    </source>
</evidence>
<dbReference type="AlphaFoldDB" id="A0A7H2BJ54"/>
<dbReference type="EMBL" id="CP061538">
    <property type="protein sequence ID" value="QNV39700.1"/>
    <property type="molecule type" value="Genomic_DNA"/>
</dbReference>
<gene>
    <name evidence="1" type="ORF">IDM48_10135</name>
</gene>